<keyword evidence="4" id="KW-1003">Cell membrane</keyword>
<evidence type="ECO:0000313" key="17">
    <source>
        <dbReference type="EMBL" id="GAA0716833.1"/>
    </source>
</evidence>
<evidence type="ECO:0000256" key="15">
    <source>
        <dbReference type="SAM" id="Phobius"/>
    </source>
</evidence>
<evidence type="ECO:0000256" key="14">
    <source>
        <dbReference type="SAM" id="Coils"/>
    </source>
</evidence>
<name>A0ABN1ILG9_9CLOT</name>
<keyword evidence="12" id="KW-0902">Two-component regulatory system</keyword>
<keyword evidence="8" id="KW-0547">Nucleotide-binding</keyword>
<evidence type="ECO:0000256" key="7">
    <source>
        <dbReference type="ARBA" id="ARBA00022692"/>
    </source>
</evidence>
<dbReference type="InterPro" id="IPR005467">
    <property type="entry name" value="His_kinase_dom"/>
</dbReference>
<comment type="catalytic activity">
    <reaction evidence="1">
        <text>ATP + protein L-histidine = ADP + protein N-phospho-L-histidine.</text>
        <dbReference type="EC" id="2.7.13.3"/>
    </reaction>
</comment>
<evidence type="ECO:0000256" key="11">
    <source>
        <dbReference type="ARBA" id="ARBA00022989"/>
    </source>
</evidence>
<evidence type="ECO:0000313" key="18">
    <source>
        <dbReference type="Proteomes" id="UP001500339"/>
    </source>
</evidence>
<dbReference type="InterPro" id="IPR050398">
    <property type="entry name" value="HssS/ArlS-like"/>
</dbReference>
<evidence type="ECO:0000256" key="9">
    <source>
        <dbReference type="ARBA" id="ARBA00022777"/>
    </source>
</evidence>
<dbReference type="PROSITE" id="PS50109">
    <property type="entry name" value="HIS_KIN"/>
    <property type="match status" value="1"/>
</dbReference>
<dbReference type="PANTHER" id="PTHR45528">
    <property type="entry name" value="SENSOR HISTIDINE KINASE CPXA"/>
    <property type="match status" value="1"/>
</dbReference>
<dbReference type="CDD" id="cd00075">
    <property type="entry name" value="HATPase"/>
    <property type="match status" value="1"/>
</dbReference>
<dbReference type="Gene3D" id="6.10.340.10">
    <property type="match status" value="1"/>
</dbReference>
<keyword evidence="11 15" id="KW-1133">Transmembrane helix</keyword>
<dbReference type="GO" id="GO:0016301">
    <property type="term" value="F:kinase activity"/>
    <property type="evidence" value="ECO:0007669"/>
    <property type="project" value="UniProtKB-KW"/>
</dbReference>
<keyword evidence="6" id="KW-0808">Transferase</keyword>
<dbReference type="InterPro" id="IPR036890">
    <property type="entry name" value="HATPase_C_sf"/>
</dbReference>
<dbReference type="CDD" id="cd00082">
    <property type="entry name" value="HisKA"/>
    <property type="match status" value="1"/>
</dbReference>
<feature type="transmembrane region" description="Helical" evidence="15">
    <location>
        <begin position="171"/>
        <end position="190"/>
    </location>
</feature>
<evidence type="ECO:0000256" key="12">
    <source>
        <dbReference type="ARBA" id="ARBA00023012"/>
    </source>
</evidence>
<evidence type="ECO:0000256" key="10">
    <source>
        <dbReference type="ARBA" id="ARBA00022840"/>
    </source>
</evidence>
<comment type="caution">
    <text evidence="17">The sequence shown here is derived from an EMBL/GenBank/DDBJ whole genome shotgun (WGS) entry which is preliminary data.</text>
</comment>
<dbReference type="InterPro" id="IPR003594">
    <property type="entry name" value="HATPase_dom"/>
</dbReference>
<dbReference type="RefSeq" id="WP_343765465.1">
    <property type="nucleotide sequence ID" value="NZ_BAAACF010000001.1"/>
</dbReference>
<dbReference type="SUPFAM" id="SSF47384">
    <property type="entry name" value="Homodimeric domain of signal transducing histidine kinase"/>
    <property type="match status" value="1"/>
</dbReference>
<dbReference type="Pfam" id="PF02518">
    <property type="entry name" value="HATPase_c"/>
    <property type="match status" value="1"/>
</dbReference>
<feature type="transmembrane region" description="Helical" evidence="15">
    <location>
        <begin position="6"/>
        <end position="33"/>
    </location>
</feature>
<dbReference type="InterPro" id="IPR036097">
    <property type="entry name" value="HisK_dim/P_sf"/>
</dbReference>
<comment type="subcellular location">
    <subcellularLocation>
        <location evidence="2">Cell membrane</location>
        <topology evidence="2">Multi-pass membrane protein</topology>
    </subcellularLocation>
</comment>
<proteinExistence type="predicted"/>
<keyword evidence="9 17" id="KW-0418">Kinase</keyword>
<evidence type="ECO:0000256" key="4">
    <source>
        <dbReference type="ARBA" id="ARBA00022475"/>
    </source>
</evidence>
<evidence type="ECO:0000256" key="3">
    <source>
        <dbReference type="ARBA" id="ARBA00012438"/>
    </source>
</evidence>
<dbReference type="Gene3D" id="1.10.287.130">
    <property type="match status" value="1"/>
</dbReference>
<keyword evidence="7 15" id="KW-0812">Transmembrane</keyword>
<dbReference type="InterPro" id="IPR003661">
    <property type="entry name" value="HisK_dim/P_dom"/>
</dbReference>
<reference evidence="17 18" key="1">
    <citation type="journal article" date="2019" name="Int. J. Syst. Evol. Microbiol.">
        <title>The Global Catalogue of Microorganisms (GCM) 10K type strain sequencing project: providing services to taxonomists for standard genome sequencing and annotation.</title>
        <authorList>
            <consortium name="The Broad Institute Genomics Platform"/>
            <consortium name="The Broad Institute Genome Sequencing Center for Infectious Disease"/>
            <person name="Wu L."/>
            <person name="Ma J."/>
        </authorList>
    </citation>
    <scope>NUCLEOTIDE SEQUENCE [LARGE SCALE GENOMIC DNA]</scope>
    <source>
        <strain evidence="17 18">JCM 1405</strain>
    </source>
</reference>
<dbReference type="SUPFAM" id="SSF55874">
    <property type="entry name" value="ATPase domain of HSP90 chaperone/DNA topoisomerase II/histidine kinase"/>
    <property type="match status" value="1"/>
</dbReference>
<protein>
    <recommendedName>
        <fullName evidence="3">histidine kinase</fullName>
        <ecNumber evidence="3">2.7.13.3</ecNumber>
    </recommendedName>
</protein>
<sequence>MNWKITGRFIITVVSVAIIVMLINIIVGIILAFNRSRDNIDIINGISYSSPEDFTREFKEYLMEDKDKIYIHSDGEKILREEEAWMQVLDEEGNEIYNYQKPVKVKNHYTPVELIQAYKYILADSMSTIFVAEKKIGDRNYSYIIGFPSERIKRNFISYDIYNLGNSLKTGVYIILLMDAIIALLFGYLFSRRLTKPLVNIIKDVKNLSEGEYNLKREEKGIYKEIYHNINNLSSKLRSNEEERKKLDKMREEWISNISHDIKTPLVSVKGYAEILSSEEYDCTKEEVREYSKIIEDKSNYIKDLIDDLNLSTRLKNKVLLLNLKNTNIVSLVRGAVIDILNNPQTSNVSIDFSAIREVVEKDVDEILIKRVITNILYNAIVHNNEDVDIEVKVEKKDRIHIFIIDNGKGIKEEELKYIFERYYRGTNTGKRHKGSGLGMAIAKDIVEAHNGIINIDSEYGVGTKIEIIL</sequence>
<accession>A0ABN1ILG9</accession>
<dbReference type="EC" id="2.7.13.3" evidence="3"/>
<keyword evidence="13 15" id="KW-0472">Membrane</keyword>
<organism evidence="17 18">
    <name type="scientific">Clostridium malenominatum</name>
    <dbReference type="NCBI Taxonomy" id="1539"/>
    <lineage>
        <taxon>Bacteria</taxon>
        <taxon>Bacillati</taxon>
        <taxon>Bacillota</taxon>
        <taxon>Clostridia</taxon>
        <taxon>Eubacteriales</taxon>
        <taxon>Clostridiaceae</taxon>
        <taxon>Clostridium</taxon>
    </lineage>
</organism>
<evidence type="ECO:0000256" key="6">
    <source>
        <dbReference type="ARBA" id="ARBA00022679"/>
    </source>
</evidence>
<dbReference type="PRINTS" id="PR00344">
    <property type="entry name" value="BCTRLSENSOR"/>
</dbReference>
<dbReference type="PANTHER" id="PTHR45528:SF1">
    <property type="entry name" value="SENSOR HISTIDINE KINASE CPXA"/>
    <property type="match status" value="1"/>
</dbReference>
<keyword evidence="5" id="KW-0597">Phosphoprotein</keyword>
<dbReference type="Gene3D" id="3.30.565.10">
    <property type="entry name" value="Histidine kinase-like ATPase, C-terminal domain"/>
    <property type="match status" value="1"/>
</dbReference>
<evidence type="ECO:0000259" key="16">
    <source>
        <dbReference type="PROSITE" id="PS50109"/>
    </source>
</evidence>
<evidence type="ECO:0000256" key="5">
    <source>
        <dbReference type="ARBA" id="ARBA00022553"/>
    </source>
</evidence>
<dbReference type="SMART" id="SM00388">
    <property type="entry name" value="HisKA"/>
    <property type="match status" value="1"/>
</dbReference>
<dbReference type="SMART" id="SM00387">
    <property type="entry name" value="HATPase_c"/>
    <property type="match status" value="1"/>
</dbReference>
<dbReference type="EMBL" id="BAAACF010000001">
    <property type="protein sequence ID" value="GAA0716833.1"/>
    <property type="molecule type" value="Genomic_DNA"/>
</dbReference>
<evidence type="ECO:0000256" key="1">
    <source>
        <dbReference type="ARBA" id="ARBA00000085"/>
    </source>
</evidence>
<dbReference type="InterPro" id="IPR004358">
    <property type="entry name" value="Sig_transdc_His_kin-like_C"/>
</dbReference>
<evidence type="ECO:0000256" key="13">
    <source>
        <dbReference type="ARBA" id="ARBA00023136"/>
    </source>
</evidence>
<dbReference type="Proteomes" id="UP001500339">
    <property type="component" value="Unassembled WGS sequence"/>
</dbReference>
<keyword evidence="10" id="KW-0067">ATP-binding</keyword>
<gene>
    <name evidence="17" type="ORF">GCM10008905_01780</name>
</gene>
<feature type="coiled-coil region" evidence="14">
    <location>
        <begin position="223"/>
        <end position="253"/>
    </location>
</feature>
<evidence type="ECO:0000256" key="8">
    <source>
        <dbReference type="ARBA" id="ARBA00022741"/>
    </source>
</evidence>
<evidence type="ECO:0000256" key="2">
    <source>
        <dbReference type="ARBA" id="ARBA00004651"/>
    </source>
</evidence>
<keyword evidence="18" id="KW-1185">Reference proteome</keyword>
<keyword evidence="14" id="KW-0175">Coiled coil</keyword>
<dbReference type="Pfam" id="PF00512">
    <property type="entry name" value="HisKA"/>
    <property type="match status" value="1"/>
</dbReference>
<feature type="domain" description="Histidine kinase" evidence="16">
    <location>
        <begin position="257"/>
        <end position="470"/>
    </location>
</feature>